<name>A0A9P1MWL0_9PELO</name>
<feature type="compositionally biased region" description="Basic and acidic residues" evidence="2">
    <location>
        <begin position="122"/>
        <end position="135"/>
    </location>
</feature>
<accession>A0A9P1MWL0</accession>
<keyword evidence="1" id="KW-0175">Coiled coil</keyword>
<evidence type="ECO:0000313" key="3">
    <source>
        <dbReference type="EMBL" id="CAI5439493.1"/>
    </source>
</evidence>
<evidence type="ECO:0000256" key="2">
    <source>
        <dbReference type="SAM" id="MobiDB-lite"/>
    </source>
</evidence>
<feature type="region of interest" description="Disordered" evidence="2">
    <location>
        <begin position="226"/>
        <end position="253"/>
    </location>
</feature>
<evidence type="ECO:0000256" key="1">
    <source>
        <dbReference type="SAM" id="Coils"/>
    </source>
</evidence>
<sequence>MDIFNDEFFSKIAVPMVRDYSILTMEPEKLAENSENDNYFKENFPRIVLETPKKSQYSEEIDVIKDFDRLALFNPKTPKLRLSQKRRSLQQKIENEQKLAKNAATSSKIPVFHGVLTRSMALEKKKNEEEKEKPKPAQKPRKIGVMRIAQPSPARQSSQNPPRMSRDKIAATPQQPRQSFLNRPTRSSILRESAMKARLSNSNANQPMRLFNANRGLFAPSAATNENVANSQQKSSENPIRRPSVLRESHSNSLFSRLSTPKIRKAEDLRVKELEEENAKNRRSVICRPVPDYVRSTRKDGLPSIGGLVGIRAPSRSRKPSESSQK</sequence>
<feature type="region of interest" description="Disordered" evidence="2">
    <location>
        <begin position="122"/>
        <end position="188"/>
    </location>
</feature>
<dbReference type="AlphaFoldDB" id="A0A9P1MWL0"/>
<organism evidence="3 4">
    <name type="scientific">Caenorhabditis angaria</name>
    <dbReference type="NCBI Taxonomy" id="860376"/>
    <lineage>
        <taxon>Eukaryota</taxon>
        <taxon>Metazoa</taxon>
        <taxon>Ecdysozoa</taxon>
        <taxon>Nematoda</taxon>
        <taxon>Chromadorea</taxon>
        <taxon>Rhabditida</taxon>
        <taxon>Rhabditina</taxon>
        <taxon>Rhabditomorpha</taxon>
        <taxon>Rhabditoidea</taxon>
        <taxon>Rhabditidae</taxon>
        <taxon>Peloderinae</taxon>
        <taxon>Caenorhabditis</taxon>
    </lineage>
</organism>
<reference evidence="3" key="1">
    <citation type="submission" date="2022-11" db="EMBL/GenBank/DDBJ databases">
        <authorList>
            <person name="Kikuchi T."/>
        </authorList>
    </citation>
    <scope>NUCLEOTIDE SEQUENCE</scope>
    <source>
        <strain evidence="3">PS1010</strain>
    </source>
</reference>
<feature type="region of interest" description="Disordered" evidence="2">
    <location>
        <begin position="295"/>
        <end position="326"/>
    </location>
</feature>
<feature type="compositionally biased region" description="Polar residues" evidence="2">
    <location>
        <begin position="153"/>
        <end position="162"/>
    </location>
</feature>
<feature type="coiled-coil region" evidence="1">
    <location>
        <begin position="79"/>
        <end position="106"/>
    </location>
</feature>
<comment type="caution">
    <text evidence="3">The sequence shown here is derived from an EMBL/GenBank/DDBJ whole genome shotgun (WGS) entry which is preliminary data.</text>
</comment>
<dbReference type="Proteomes" id="UP001152747">
    <property type="component" value="Unassembled WGS sequence"/>
</dbReference>
<keyword evidence="4" id="KW-1185">Reference proteome</keyword>
<gene>
    <name evidence="3" type="ORF">CAMP_LOCUS2130</name>
</gene>
<proteinExistence type="predicted"/>
<dbReference type="EMBL" id="CANHGI010000001">
    <property type="protein sequence ID" value="CAI5439493.1"/>
    <property type="molecule type" value="Genomic_DNA"/>
</dbReference>
<evidence type="ECO:0000313" key="4">
    <source>
        <dbReference type="Proteomes" id="UP001152747"/>
    </source>
</evidence>
<feature type="compositionally biased region" description="Polar residues" evidence="2">
    <location>
        <begin position="226"/>
        <end position="238"/>
    </location>
</feature>
<feature type="compositionally biased region" description="Polar residues" evidence="2">
    <location>
        <begin position="172"/>
        <end position="188"/>
    </location>
</feature>
<protein>
    <submittedName>
        <fullName evidence="3">Uncharacterized protein</fullName>
    </submittedName>
</protein>